<protein>
    <submittedName>
        <fullName evidence="1">Uncharacterized protein</fullName>
    </submittedName>
</protein>
<evidence type="ECO:0000313" key="1">
    <source>
        <dbReference type="EMBL" id="KXG74872.1"/>
    </source>
</evidence>
<organism evidence="1 2">
    <name type="scientific">Thermotalea metallivorans</name>
    <dbReference type="NCBI Taxonomy" id="520762"/>
    <lineage>
        <taxon>Bacteria</taxon>
        <taxon>Bacillati</taxon>
        <taxon>Bacillota</taxon>
        <taxon>Clostridia</taxon>
        <taxon>Peptostreptococcales</taxon>
        <taxon>Thermotaleaceae</taxon>
        <taxon>Thermotalea</taxon>
    </lineage>
</organism>
<name>A0A140L2U7_9FIRM</name>
<reference evidence="1 2" key="1">
    <citation type="submission" date="2015-12" db="EMBL/GenBank/DDBJ databases">
        <title>Draft genome sequence of the thermoanaerobe Thermotalea metallivorans, an isolate from the runoff channel of the Great Artesian Basin, Australia.</title>
        <authorList>
            <person name="Patel B.K."/>
        </authorList>
    </citation>
    <scope>NUCLEOTIDE SEQUENCE [LARGE SCALE GENOMIC DNA]</scope>
    <source>
        <strain evidence="1 2">B2-1</strain>
    </source>
</reference>
<dbReference type="EMBL" id="LOEE01000045">
    <property type="protein sequence ID" value="KXG74872.1"/>
    <property type="molecule type" value="Genomic_DNA"/>
</dbReference>
<keyword evidence="2" id="KW-1185">Reference proteome</keyword>
<gene>
    <name evidence="1" type="ORF">AN619_20420</name>
</gene>
<dbReference type="Proteomes" id="UP000070456">
    <property type="component" value="Unassembled WGS sequence"/>
</dbReference>
<comment type="caution">
    <text evidence="1">The sequence shown here is derived from an EMBL/GenBank/DDBJ whole genome shotgun (WGS) entry which is preliminary data.</text>
</comment>
<accession>A0A140L2U7</accession>
<dbReference type="AlphaFoldDB" id="A0A140L2U7"/>
<evidence type="ECO:0000313" key="2">
    <source>
        <dbReference type="Proteomes" id="UP000070456"/>
    </source>
</evidence>
<sequence length="38" mass="4746">MMNNDYIEIEEIARQYIDLLNIRWDGGYMKQFLQEVRH</sequence>
<proteinExistence type="predicted"/>